<gene>
    <name evidence="1" type="ORF">DI616_07480</name>
</gene>
<accession>A0A533IAT5</accession>
<name>A0A533IAT5_PARDE</name>
<reference evidence="1 2" key="1">
    <citation type="journal article" date="2017" name="Nat. Commun.">
        <title>In situ click chemistry generation of cyclooxygenase-2 inhibitors.</title>
        <authorList>
            <person name="Bhardwaj A."/>
            <person name="Kaur J."/>
            <person name="Wuest M."/>
            <person name="Wuest F."/>
        </authorList>
    </citation>
    <scope>NUCLEOTIDE SEQUENCE [LARGE SCALE GENOMIC DNA]</scope>
    <source>
        <strain evidence="1">S2_012_000_R3_94</strain>
    </source>
</reference>
<dbReference type="AlphaFoldDB" id="A0A533IAT5"/>
<sequence length="280" mass="30591">MDSDAIRLHPRSHYIGIHRDISTAFELYRDAQIDAGTLNARVAGAVVDDPFSTLVILPDGPGQQGRTEFLQRVISSAGIAENWRTELARVVQTAPVLAMPSFDTLDSFAAALPTFLSVDGWLDQIERIMAALSLQAGSAYDDFRLAGDIAQQLSPLLGYRHYTRDAGQGYVPPGPSDGNVQAGYTGGASLFVDLFATTPARRRDALKAAERVESMPSRRQAQVYGWMLDANFEYFMGVGRIPSDLPEEVARVAPRLGALHQEIVAQLMAEFSRMEAEMTA</sequence>
<protein>
    <submittedName>
        <fullName evidence="1">Uncharacterized protein</fullName>
    </submittedName>
</protein>
<proteinExistence type="predicted"/>
<comment type="caution">
    <text evidence="1">The sequence shown here is derived from an EMBL/GenBank/DDBJ whole genome shotgun (WGS) entry which is preliminary data.</text>
</comment>
<evidence type="ECO:0000313" key="2">
    <source>
        <dbReference type="Proteomes" id="UP000315344"/>
    </source>
</evidence>
<dbReference type="Proteomes" id="UP000315344">
    <property type="component" value="Unassembled WGS sequence"/>
</dbReference>
<organism evidence="1 2">
    <name type="scientific">Paracoccus denitrificans</name>
    <dbReference type="NCBI Taxonomy" id="266"/>
    <lineage>
        <taxon>Bacteria</taxon>
        <taxon>Pseudomonadati</taxon>
        <taxon>Pseudomonadota</taxon>
        <taxon>Alphaproteobacteria</taxon>
        <taxon>Rhodobacterales</taxon>
        <taxon>Paracoccaceae</taxon>
        <taxon>Paracoccus</taxon>
    </lineage>
</organism>
<dbReference type="EMBL" id="VAFL01000005">
    <property type="protein sequence ID" value="TKW66912.1"/>
    <property type="molecule type" value="Genomic_DNA"/>
</dbReference>
<evidence type="ECO:0000313" key="1">
    <source>
        <dbReference type="EMBL" id="TKW66912.1"/>
    </source>
</evidence>